<gene>
    <name evidence="2" type="ORF">HF568_16720</name>
</gene>
<evidence type="ECO:0000259" key="1">
    <source>
        <dbReference type="PROSITE" id="PS00125"/>
    </source>
</evidence>
<dbReference type="EMBL" id="JABBHS010000514">
    <property type="protein sequence ID" value="MBU2724797.1"/>
    <property type="molecule type" value="Genomic_DNA"/>
</dbReference>
<comment type="caution">
    <text evidence="2">The sequence shown here is derived from an EMBL/GenBank/DDBJ whole genome shotgun (WGS) entry which is preliminary data.</text>
</comment>
<dbReference type="GO" id="GO:0008803">
    <property type="term" value="F:bis(5'-nucleosyl)-tetraphosphatase (symmetrical) activity"/>
    <property type="evidence" value="ECO:0007669"/>
    <property type="project" value="TreeGrafter"/>
</dbReference>
<dbReference type="RefSeq" id="WP_215885934.1">
    <property type="nucleotide sequence ID" value="NZ_CP134225.1"/>
</dbReference>
<name>A0A8X8GEB9_ACIFI</name>
<evidence type="ECO:0000313" key="3">
    <source>
        <dbReference type="Proteomes" id="UP000887300"/>
    </source>
</evidence>
<dbReference type="PANTHER" id="PTHR42850:SF4">
    <property type="entry name" value="ZINC-DEPENDENT ENDOPOLYPHOSPHATASE"/>
    <property type="match status" value="1"/>
</dbReference>
<dbReference type="GO" id="GO:0016791">
    <property type="term" value="F:phosphatase activity"/>
    <property type="evidence" value="ECO:0007669"/>
    <property type="project" value="TreeGrafter"/>
</dbReference>
<dbReference type="GO" id="GO:0005737">
    <property type="term" value="C:cytoplasm"/>
    <property type="evidence" value="ECO:0007669"/>
    <property type="project" value="TreeGrafter"/>
</dbReference>
<dbReference type="InterPro" id="IPR004843">
    <property type="entry name" value="Calcineurin-like_PHP"/>
</dbReference>
<proteinExistence type="predicted"/>
<dbReference type="InterPro" id="IPR006186">
    <property type="entry name" value="Ser/Thr-sp_prot-phosphatase"/>
</dbReference>
<organism evidence="2 3">
    <name type="scientific">Acidithiobacillus ferridurans</name>
    <dbReference type="NCBI Taxonomy" id="1232575"/>
    <lineage>
        <taxon>Bacteria</taxon>
        <taxon>Pseudomonadati</taxon>
        <taxon>Pseudomonadota</taxon>
        <taxon>Acidithiobacillia</taxon>
        <taxon>Acidithiobacillales</taxon>
        <taxon>Acidithiobacillaceae</taxon>
        <taxon>Acidithiobacillus</taxon>
    </lineage>
</organism>
<feature type="domain" description="Serine/threonine specific protein phosphatases" evidence="1">
    <location>
        <begin position="83"/>
        <end position="88"/>
    </location>
</feature>
<dbReference type="GO" id="GO:0110154">
    <property type="term" value="P:RNA decapping"/>
    <property type="evidence" value="ECO:0007669"/>
    <property type="project" value="TreeGrafter"/>
</dbReference>
<reference evidence="2" key="1">
    <citation type="journal article" date="2021" name="ISME J.">
        <title>Genomic evolution of the class Acidithiobacillia: deep-branching Proteobacteria living in extreme acidic conditions.</title>
        <authorList>
            <person name="Moya-Beltran A."/>
            <person name="Beard S."/>
            <person name="Rojas-Villalobos C."/>
            <person name="Issotta F."/>
            <person name="Gallardo Y."/>
            <person name="Ulloa R."/>
            <person name="Giaveno A."/>
            <person name="Degli Esposti M."/>
            <person name="Johnson D.B."/>
            <person name="Quatrini R."/>
        </authorList>
    </citation>
    <scope>NUCLEOTIDE SEQUENCE</scope>
    <source>
        <strain evidence="2">DSM 583</strain>
    </source>
</reference>
<dbReference type="InterPro" id="IPR029052">
    <property type="entry name" value="Metallo-depent_PP-like"/>
</dbReference>
<dbReference type="InterPro" id="IPR050126">
    <property type="entry name" value="Ap4A_hydrolase"/>
</dbReference>
<evidence type="ECO:0000313" key="2">
    <source>
        <dbReference type="EMBL" id="MBU2724797.1"/>
    </source>
</evidence>
<dbReference type="Gene3D" id="3.60.21.10">
    <property type="match status" value="1"/>
</dbReference>
<accession>A0A8X8GEB9</accession>
<dbReference type="AlphaFoldDB" id="A0A8X8GEB9"/>
<dbReference type="PROSITE" id="PS00125">
    <property type="entry name" value="SER_THR_PHOSPHATASE"/>
    <property type="match status" value="1"/>
</dbReference>
<dbReference type="SUPFAM" id="SSF56300">
    <property type="entry name" value="Metallo-dependent phosphatases"/>
    <property type="match status" value="1"/>
</dbReference>
<dbReference type="Proteomes" id="UP000887300">
    <property type="component" value="Unassembled WGS sequence"/>
</dbReference>
<dbReference type="Pfam" id="PF00149">
    <property type="entry name" value="Metallophos"/>
    <property type="match status" value="1"/>
</dbReference>
<dbReference type="PANTHER" id="PTHR42850">
    <property type="entry name" value="METALLOPHOSPHOESTERASE"/>
    <property type="match status" value="1"/>
</dbReference>
<sequence length="295" mass="32633">MTENNKNPIIHCLPANDTGRDFVVGDLHGELDQLLALLKSVRFDKQHARLFSVGDLVDRGQDSMGCLALLNEPAGCKPWFFAVRGNHEDMLLDYLGLMFAGQRTRYPDEHPFTFNGGEWFTAQKTSEQERLANEMLSSRLPGLPHILVVGAHAGPRRFHVVHAELDGGSRTPCREHPGEPFLAIDAILDAGGGFPEDEFIPGFGEYGGYDLRLLWGREMVYALRDGHLADADEPFRKGLSPTFCGHTILKAPEAPLVFESHVHLDTGAFMSGGRLTMVEVGREDARRFTAVTTHG</sequence>
<protein>
    <submittedName>
        <fullName evidence="2">Metallophosphoesterase</fullName>
    </submittedName>
</protein>